<dbReference type="Proteomes" id="UP000521676">
    <property type="component" value="Unassembled WGS sequence"/>
</dbReference>
<evidence type="ECO:0000256" key="1">
    <source>
        <dbReference type="ARBA" id="ARBA00005417"/>
    </source>
</evidence>
<protein>
    <submittedName>
        <fullName evidence="6">ABC transporter ATP-binding protein</fullName>
    </submittedName>
</protein>
<dbReference type="EMBL" id="JACATZ010000001">
    <property type="protein sequence ID" value="NWJ44868.1"/>
    <property type="molecule type" value="Genomic_DNA"/>
</dbReference>
<evidence type="ECO:0000259" key="5">
    <source>
        <dbReference type="PROSITE" id="PS50893"/>
    </source>
</evidence>
<feature type="domain" description="ABC transporter" evidence="5">
    <location>
        <begin position="18"/>
        <end position="252"/>
    </location>
</feature>
<sequence length="342" mass="38388">MSNAPDIAIPEQKKELVVETRQLVRKFGAFVAVNSMDMQIERGAIYGFIGPNGAGKTTTMRILASLLQPNSGEAYVCGYSVTDQSRKNLKAIRASIGFMPDYFGIYDRMKAWEYLDFFASAYYVEARKRAALIEELLELVDLSEKRNTFIEDLSRGMKQRLGLARTLVHDPQLLILDEPASGLDPRARVELRELLRELSRMGKTVLISSHILTELAEMCTHIGIIERGTLLAQGKVSDIIRQLRHINRLVRIKVRLGAEELPLAAEAAIKAAPGVTELKLMEETNDVAGHIANFEATVQGDEAEMHTLLRYLIACNLFIFDFSERQDNLEDIFFKITKGLVA</sequence>
<dbReference type="SMART" id="SM00382">
    <property type="entry name" value="AAA"/>
    <property type="match status" value="1"/>
</dbReference>
<dbReference type="InterPro" id="IPR003593">
    <property type="entry name" value="AAA+_ATPase"/>
</dbReference>
<evidence type="ECO:0000256" key="3">
    <source>
        <dbReference type="ARBA" id="ARBA00022741"/>
    </source>
</evidence>
<evidence type="ECO:0000256" key="4">
    <source>
        <dbReference type="ARBA" id="ARBA00022840"/>
    </source>
</evidence>
<dbReference type="SUPFAM" id="SSF52540">
    <property type="entry name" value="P-loop containing nucleoside triphosphate hydrolases"/>
    <property type="match status" value="1"/>
</dbReference>
<dbReference type="EMBL" id="CP128399">
    <property type="protein sequence ID" value="WJW66750.1"/>
    <property type="molecule type" value="Genomic_DNA"/>
</dbReference>
<dbReference type="Pfam" id="PF00005">
    <property type="entry name" value="ABC_tran"/>
    <property type="match status" value="1"/>
</dbReference>
<evidence type="ECO:0000313" key="9">
    <source>
        <dbReference type="Proteomes" id="UP001431572"/>
    </source>
</evidence>
<dbReference type="GO" id="GO:0016887">
    <property type="term" value="F:ATP hydrolysis activity"/>
    <property type="evidence" value="ECO:0007669"/>
    <property type="project" value="InterPro"/>
</dbReference>
<reference evidence="7" key="2">
    <citation type="journal article" date="2024" name="Nature">
        <title>Anoxygenic phototroph of the Chloroflexota uses a type I reaction centre.</title>
        <authorList>
            <person name="Tsuji J.M."/>
            <person name="Shaw N.A."/>
            <person name="Nagashima S."/>
            <person name="Venkiteswaran J.J."/>
            <person name="Schiff S.L."/>
            <person name="Watanabe T."/>
            <person name="Fukui M."/>
            <person name="Hanada S."/>
            <person name="Tank M."/>
            <person name="Neufeld J.D."/>
        </authorList>
    </citation>
    <scope>NUCLEOTIDE SEQUENCE</scope>
    <source>
        <strain evidence="7">L227-S17</strain>
    </source>
</reference>
<proteinExistence type="inferred from homology"/>
<keyword evidence="4 6" id="KW-0067">ATP-binding</keyword>
<evidence type="ECO:0000313" key="6">
    <source>
        <dbReference type="EMBL" id="NWJ44868.1"/>
    </source>
</evidence>
<dbReference type="Gene3D" id="3.40.50.300">
    <property type="entry name" value="P-loop containing nucleotide triphosphate hydrolases"/>
    <property type="match status" value="1"/>
</dbReference>
<dbReference type="GO" id="GO:0005524">
    <property type="term" value="F:ATP binding"/>
    <property type="evidence" value="ECO:0007669"/>
    <property type="project" value="UniProtKB-KW"/>
</dbReference>
<accession>A0A8T7LS83</accession>
<comment type="similarity">
    <text evidence="1">Belongs to the ABC transporter superfamily.</text>
</comment>
<evidence type="ECO:0000313" key="8">
    <source>
        <dbReference type="Proteomes" id="UP000521676"/>
    </source>
</evidence>
<dbReference type="CDD" id="cd03230">
    <property type="entry name" value="ABC_DR_subfamily_A"/>
    <property type="match status" value="1"/>
</dbReference>
<keyword evidence="3" id="KW-0547">Nucleotide-binding</keyword>
<dbReference type="PANTHER" id="PTHR43335:SF3">
    <property type="entry name" value="ABC TRANSPORTER"/>
    <property type="match status" value="1"/>
</dbReference>
<keyword evidence="9" id="KW-1185">Reference proteome</keyword>
<keyword evidence="2" id="KW-0813">Transport</keyword>
<dbReference type="AlphaFoldDB" id="A0A8T7LS83"/>
<dbReference type="Proteomes" id="UP001431572">
    <property type="component" value="Chromosome 1"/>
</dbReference>
<dbReference type="InterPro" id="IPR003439">
    <property type="entry name" value="ABC_transporter-like_ATP-bd"/>
</dbReference>
<dbReference type="RefSeq" id="WP_341468642.1">
    <property type="nucleotide sequence ID" value="NZ_CP128399.1"/>
</dbReference>
<dbReference type="InterPro" id="IPR027417">
    <property type="entry name" value="P-loop_NTPase"/>
</dbReference>
<evidence type="ECO:0000256" key="2">
    <source>
        <dbReference type="ARBA" id="ARBA00022448"/>
    </source>
</evidence>
<organism evidence="6 8">
    <name type="scientific">Candidatus Chlorohelix allophototropha</name>
    <dbReference type="NCBI Taxonomy" id="3003348"/>
    <lineage>
        <taxon>Bacteria</taxon>
        <taxon>Bacillati</taxon>
        <taxon>Chloroflexota</taxon>
        <taxon>Chloroflexia</taxon>
        <taxon>Candidatus Chloroheliales</taxon>
        <taxon>Candidatus Chloroheliaceae</taxon>
        <taxon>Candidatus Chlorohelix</taxon>
    </lineage>
</organism>
<gene>
    <name evidence="6" type="ORF">HXX08_03230</name>
    <name evidence="7" type="ORF">OZ401_002565</name>
</gene>
<evidence type="ECO:0000313" key="7">
    <source>
        <dbReference type="EMBL" id="WJW66750.1"/>
    </source>
</evidence>
<reference evidence="6 8" key="1">
    <citation type="submission" date="2020-06" db="EMBL/GenBank/DDBJ databases">
        <title>Anoxygenic phototrophic Chloroflexota member uses a Type I reaction center.</title>
        <authorList>
            <person name="Tsuji J.M."/>
            <person name="Shaw N.A."/>
            <person name="Nagashima S."/>
            <person name="Venkiteswaran J."/>
            <person name="Schiff S.L."/>
            <person name="Hanada S."/>
            <person name="Tank M."/>
            <person name="Neufeld J.D."/>
        </authorList>
    </citation>
    <scope>NUCLEOTIDE SEQUENCE [LARGE SCALE GENOMIC DNA]</scope>
    <source>
        <strain evidence="6">L227-S17</strain>
    </source>
</reference>
<name>A0A8T7LS83_9CHLR</name>
<dbReference type="PROSITE" id="PS50893">
    <property type="entry name" value="ABC_TRANSPORTER_2"/>
    <property type="match status" value="1"/>
</dbReference>
<dbReference type="PANTHER" id="PTHR43335">
    <property type="entry name" value="ABC TRANSPORTER, ATP-BINDING PROTEIN"/>
    <property type="match status" value="1"/>
</dbReference>